<dbReference type="AlphaFoldDB" id="X6MBQ2"/>
<organism evidence="1 2">
    <name type="scientific">Reticulomyxa filosa</name>
    <dbReference type="NCBI Taxonomy" id="46433"/>
    <lineage>
        <taxon>Eukaryota</taxon>
        <taxon>Sar</taxon>
        <taxon>Rhizaria</taxon>
        <taxon>Retaria</taxon>
        <taxon>Foraminifera</taxon>
        <taxon>Monothalamids</taxon>
        <taxon>Reticulomyxidae</taxon>
        <taxon>Reticulomyxa</taxon>
    </lineage>
</organism>
<dbReference type="Proteomes" id="UP000023152">
    <property type="component" value="Unassembled WGS sequence"/>
</dbReference>
<feature type="non-terminal residue" evidence="1">
    <location>
        <position position="147"/>
    </location>
</feature>
<dbReference type="EMBL" id="ASPP01023051">
    <property type="protein sequence ID" value="ETO10862.1"/>
    <property type="molecule type" value="Genomic_DNA"/>
</dbReference>
<comment type="caution">
    <text evidence="1">The sequence shown here is derived from an EMBL/GenBank/DDBJ whole genome shotgun (WGS) entry which is preliminary data.</text>
</comment>
<evidence type="ECO:0000313" key="2">
    <source>
        <dbReference type="Proteomes" id="UP000023152"/>
    </source>
</evidence>
<keyword evidence="2" id="KW-1185">Reference proteome</keyword>
<protein>
    <submittedName>
        <fullName evidence="1">Uncharacterized protein</fullName>
    </submittedName>
</protein>
<dbReference type="OrthoDB" id="6142015at2759"/>
<sequence length="147" mass="17096">DPKDFTWNDAENGDDGNSFKKCRDSIAKFGHILNPIWDSSRHNFVNEKSIFIGLHAGKPNLVIEPNEMLFKLLELFESQHFIPRAEHILVCNETTTEEDIALKPLYCLVYPEKLTFATLYQICQDINKLLLNDIRLEKLKNCFYTFA</sequence>
<feature type="non-terminal residue" evidence="1">
    <location>
        <position position="1"/>
    </location>
</feature>
<proteinExistence type="predicted"/>
<name>X6MBQ2_RETFI</name>
<evidence type="ECO:0000313" key="1">
    <source>
        <dbReference type="EMBL" id="ETO10862.1"/>
    </source>
</evidence>
<accession>X6MBQ2</accession>
<gene>
    <name evidence="1" type="ORF">RFI_26515</name>
</gene>
<reference evidence="1 2" key="1">
    <citation type="journal article" date="2013" name="Curr. Biol.">
        <title>The Genome of the Foraminiferan Reticulomyxa filosa.</title>
        <authorList>
            <person name="Glockner G."/>
            <person name="Hulsmann N."/>
            <person name="Schleicher M."/>
            <person name="Noegel A.A."/>
            <person name="Eichinger L."/>
            <person name="Gallinger C."/>
            <person name="Pawlowski J."/>
            <person name="Sierra R."/>
            <person name="Euteneuer U."/>
            <person name="Pillet L."/>
            <person name="Moustafa A."/>
            <person name="Platzer M."/>
            <person name="Groth M."/>
            <person name="Szafranski K."/>
            <person name="Schliwa M."/>
        </authorList>
    </citation>
    <scope>NUCLEOTIDE SEQUENCE [LARGE SCALE GENOMIC DNA]</scope>
</reference>